<dbReference type="EMBL" id="KZ678422">
    <property type="protein sequence ID" value="PSR89055.1"/>
    <property type="molecule type" value="Genomic_DNA"/>
</dbReference>
<evidence type="ECO:0000313" key="3">
    <source>
        <dbReference type="Proteomes" id="UP000241462"/>
    </source>
</evidence>
<dbReference type="OrthoDB" id="3501153at2759"/>
<sequence>MQWSYLPSKGKEPLLQTQNSLDEPISTASFGRRRSPKSRPSKRVVCGILGVACLTALLIYTVCSARQSSQLLQSQLAAPPRIPQTYYTATQDAAKPAYGCGNSSAEAQAEGCIFDTMSFAWVRPPCYDANLTAEFFVTNPWVRYYQDDNGTVEADPEKLRLGMYPELMITWRYHLTHCMWMWTKMHRAMMGNRPLDSYAASMDHTHHCTDQVMLDADWMNGLTKLDEINTPIMTKYTTCPEA</sequence>
<dbReference type="InterPro" id="IPR053008">
    <property type="entry name" value="Phomopsin_biosynth_assoc"/>
</dbReference>
<evidence type="ECO:0000256" key="1">
    <source>
        <dbReference type="SAM" id="Phobius"/>
    </source>
</evidence>
<feature type="transmembrane region" description="Helical" evidence="1">
    <location>
        <begin position="44"/>
        <end position="62"/>
    </location>
</feature>
<keyword evidence="1" id="KW-0812">Transmembrane</keyword>
<proteinExistence type="predicted"/>
<dbReference type="AlphaFoldDB" id="A0A2T3AB11"/>
<dbReference type="STRING" id="2025994.A0A2T3AB11"/>
<reference evidence="2 3" key="1">
    <citation type="journal article" date="2018" name="Mycol. Prog.">
        <title>Coniella lustricola, a new species from submerged detritus.</title>
        <authorList>
            <person name="Raudabaugh D.B."/>
            <person name="Iturriaga T."/>
            <person name="Carver A."/>
            <person name="Mondo S."/>
            <person name="Pangilinan J."/>
            <person name="Lipzen A."/>
            <person name="He G."/>
            <person name="Amirebrahimi M."/>
            <person name="Grigoriev I.V."/>
            <person name="Miller A.N."/>
        </authorList>
    </citation>
    <scope>NUCLEOTIDE SEQUENCE [LARGE SCALE GENOMIC DNA]</scope>
    <source>
        <strain evidence="2 3">B22-T-1</strain>
    </source>
</reference>
<dbReference type="PANTHER" id="PTHR35896">
    <property type="entry name" value="IG-LIKE DOMAIN-CONTAINING PROTEIN"/>
    <property type="match status" value="1"/>
</dbReference>
<dbReference type="PANTHER" id="PTHR35896:SF3">
    <property type="entry name" value="MAJOR FACILITATOR SUPERFAMILY TRANSPORTER"/>
    <property type="match status" value="1"/>
</dbReference>
<organism evidence="2 3">
    <name type="scientific">Coniella lustricola</name>
    <dbReference type="NCBI Taxonomy" id="2025994"/>
    <lineage>
        <taxon>Eukaryota</taxon>
        <taxon>Fungi</taxon>
        <taxon>Dikarya</taxon>
        <taxon>Ascomycota</taxon>
        <taxon>Pezizomycotina</taxon>
        <taxon>Sordariomycetes</taxon>
        <taxon>Sordariomycetidae</taxon>
        <taxon>Diaporthales</taxon>
        <taxon>Schizoparmaceae</taxon>
        <taxon>Coniella</taxon>
    </lineage>
</organism>
<protein>
    <submittedName>
        <fullName evidence="2">Uncharacterized protein</fullName>
    </submittedName>
</protein>
<accession>A0A2T3AB11</accession>
<dbReference type="InParanoid" id="A0A2T3AB11"/>
<name>A0A2T3AB11_9PEZI</name>
<keyword evidence="1" id="KW-0472">Membrane</keyword>
<dbReference type="Proteomes" id="UP000241462">
    <property type="component" value="Unassembled WGS sequence"/>
</dbReference>
<evidence type="ECO:0000313" key="2">
    <source>
        <dbReference type="EMBL" id="PSR89055.1"/>
    </source>
</evidence>
<keyword evidence="1" id="KW-1133">Transmembrane helix</keyword>
<keyword evidence="3" id="KW-1185">Reference proteome</keyword>
<gene>
    <name evidence="2" type="ORF">BD289DRAFT_431393</name>
</gene>